<dbReference type="Proteomes" id="UP001291623">
    <property type="component" value="Unassembled WGS sequence"/>
</dbReference>
<dbReference type="SUPFAM" id="SSF53756">
    <property type="entry name" value="UDP-Glycosyltransferase/glycogen phosphorylase"/>
    <property type="match status" value="1"/>
</dbReference>
<dbReference type="InterPro" id="IPR050481">
    <property type="entry name" value="UDP-glycosyltransf_plant"/>
</dbReference>
<comment type="similarity">
    <text evidence="1">Belongs to the UDP-glycosyltransferase family.</text>
</comment>
<sequence length="127" mass="14328">MDDSPSNYVLKTYLLPNARAHPQVDGVFLNTFDWFEPETIAVLDGGRFVYLNFGTREPISSEQVSEIGKGLEICGFKLLWVLKEEILELFGNTVLEMEKKGKIVKAGEYDEAVMKHPAIGLFVNQCE</sequence>
<dbReference type="AlphaFoldDB" id="A0AAE1SDL7"/>
<evidence type="ECO:0000313" key="4">
    <source>
        <dbReference type="Proteomes" id="UP001291623"/>
    </source>
</evidence>
<dbReference type="GO" id="GO:0035251">
    <property type="term" value="F:UDP-glucosyltransferase activity"/>
    <property type="evidence" value="ECO:0007669"/>
    <property type="project" value="InterPro"/>
</dbReference>
<evidence type="ECO:0000256" key="2">
    <source>
        <dbReference type="ARBA" id="ARBA00022676"/>
    </source>
</evidence>
<accession>A0AAE1SDL7</accession>
<dbReference type="EMBL" id="JAVYJV010000006">
    <property type="protein sequence ID" value="KAK4367577.1"/>
    <property type="molecule type" value="Genomic_DNA"/>
</dbReference>
<reference evidence="3" key="1">
    <citation type="submission" date="2023-12" db="EMBL/GenBank/DDBJ databases">
        <title>Genome assembly of Anisodus tanguticus.</title>
        <authorList>
            <person name="Wang Y.-J."/>
        </authorList>
    </citation>
    <scope>NUCLEOTIDE SEQUENCE</scope>
    <source>
        <strain evidence="3">KB-2021</strain>
        <tissue evidence="3">Leaf</tissue>
    </source>
</reference>
<dbReference type="PANTHER" id="PTHR48048:SF76">
    <property type="entry name" value="UDP-GLYCOSYLTRANSFERASE 708D1-LIKE"/>
    <property type="match status" value="1"/>
</dbReference>
<organism evidence="3 4">
    <name type="scientific">Anisodus tanguticus</name>
    <dbReference type="NCBI Taxonomy" id="243964"/>
    <lineage>
        <taxon>Eukaryota</taxon>
        <taxon>Viridiplantae</taxon>
        <taxon>Streptophyta</taxon>
        <taxon>Embryophyta</taxon>
        <taxon>Tracheophyta</taxon>
        <taxon>Spermatophyta</taxon>
        <taxon>Magnoliopsida</taxon>
        <taxon>eudicotyledons</taxon>
        <taxon>Gunneridae</taxon>
        <taxon>Pentapetalae</taxon>
        <taxon>asterids</taxon>
        <taxon>lamiids</taxon>
        <taxon>Solanales</taxon>
        <taxon>Solanaceae</taxon>
        <taxon>Solanoideae</taxon>
        <taxon>Hyoscyameae</taxon>
        <taxon>Anisodus</taxon>
    </lineage>
</organism>
<gene>
    <name evidence="3" type="ORF">RND71_011369</name>
</gene>
<evidence type="ECO:0000256" key="1">
    <source>
        <dbReference type="ARBA" id="ARBA00009995"/>
    </source>
</evidence>
<comment type="caution">
    <text evidence="3">The sequence shown here is derived from an EMBL/GenBank/DDBJ whole genome shotgun (WGS) entry which is preliminary data.</text>
</comment>
<dbReference type="PANTHER" id="PTHR48048">
    <property type="entry name" value="GLYCOSYLTRANSFERASE"/>
    <property type="match status" value="1"/>
</dbReference>
<keyword evidence="4" id="KW-1185">Reference proteome</keyword>
<evidence type="ECO:0000313" key="3">
    <source>
        <dbReference type="EMBL" id="KAK4367577.1"/>
    </source>
</evidence>
<keyword evidence="2" id="KW-0328">Glycosyltransferase</keyword>
<protein>
    <submittedName>
        <fullName evidence="3">Uncharacterized protein</fullName>
    </submittedName>
</protein>
<dbReference type="Gene3D" id="3.40.50.2000">
    <property type="entry name" value="Glycogen Phosphorylase B"/>
    <property type="match status" value="1"/>
</dbReference>
<proteinExistence type="inferred from homology"/>
<name>A0AAE1SDL7_9SOLA</name>
<keyword evidence="2" id="KW-0808">Transferase</keyword>